<gene>
    <name evidence="1" type="ORF">PHMEG_0009107</name>
</gene>
<evidence type="ECO:0000313" key="2">
    <source>
        <dbReference type="Proteomes" id="UP000198211"/>
    </source>
</evidence>
<dbReference type="EMBL" id="NBNE01000828">
    <property type="protein sequence ID" value="OWZ17012.1"/>
    <property type="molecule type" value="Genomic_DNA"/>
</dbReference>
<protein>
    <submittedName>
        <fullName evidence="1">Uncharacterized protein</fullName>
    </submittedName>
</protein>
<dbReference type="Proteomes" id="UP000198211">
    <property type="component" value="Unassembled WGS sequence"/>
</dbReference>
<organism evidence="1 2">
    <name type="scientific">Phytophthora megakarya</name>
    <dbReference type="NCBI Taxonomy" id="4795"/>
    <lineage>
        <taxon>Eukaryota</taxon>
        <taxon>Sar</taxon>
        <taxon>Stramenopiles</taxon>
        <taxon>Oomycota</taxon>
        <taxon>Peronosporomycetes</taxon>
        <taxon>Peronosporales</taxon>
        <taxon>Peronosporaceae</taxon>
        <taxon>Phytophthora</taxon>
    </lineage>
</organism>
<sequence>MLFGSKAWCDDHICIEPDIGTRLTEASLSLRAAMTGILGPDAYNEQTFSQWFREGTALGLTWNLNTMSLSILPDKICHQESPDMLSASTTTRRELNKLPGSVRHVSTCILSARPFFQRIAALARTAPRFRAVTVTDDVRDDIRWFLSILAVDRLNLVPLARFSEQQDPEFYITMNASDRGLGAVFLLQNQYLQVEYTQREREEFAAFNATGEGDF</sequence>
<accession>A0A225WHK8</accession>
<name>A0A225WHK8_9STRA</name>
<reference evidence="2" key="1">
    <citation type="submission" date="2017-03" db="EMBL/GenBank/DDBJ databases">
        <title>Phytopthora megakarya and P. palmivora, two closely related causual agents of cacao black pod achieved similar genome size and gene model numbers by different mechanisms.</title>
        <authorList>
            <person name="Ali S."/>
            <person name="Shao J."/>
            <person name="Larry D.J."/>
            <person name="Kronmiller B."/>
            <person name="Shen D."/>
            <person name="Strem M.D."/>
            <person name="Melnick R.L."/>
            <person name="Guiltinan M.J."/>
            <person name="Tyler B.M."/>
            <person name="Meinhardt L.W."/>
            <person name="Bailey B.A."/>
        </authorList>
    </citation>
    <scope>NUCLEOTIDE SEQUENCE [LARGE SCALE GENOMIC DNA]</scope>
    <source>
        <strain evidence="2">zdho120</strain>
    </source>
</reference>
<evidence type="ECO:0000313" key="1">
    <source>
        <dbReference type="EMBL" id="OWZ17012.1"/>
    </source>
</evidence>
<proteinExistence type="predicted"/>
<keyword evidence="2" id="KW-1185">Reference proteome</keyword>
<dbReference type="OrthoDB" id="126233at2759"/>
<comment type="caution">
    <text evidence="1">The sequence shown here is derived from an EMBL/GenBank/DDBJ whole genome shotgun (WGS) entry which is preliminary data.</text>
</comment>
<dbReference type="AlphaFoldDB" id="A0A225WHK8"/>